<evidence type="ECO:0000256" key="4">
    <source>
        <dbReference type="ARBA" id="ARBA00022507"/>
    </source>
</evidence>
<feature type="transmembrane region" description="Helical" evidence="11">
    <location>
        <begin position="113"/>
        <end position="132"/>
    </location>
</feature>
<comment type="caution">
    <text evidence="13">The sequence shown here is derived from an EMBL/GenBank/DDBJ whole genome shotgun (WGS) entry which is preliminary data.</text>
</comment>
<keyword evidence="8 11" id="KW-0472">Membrane</keyword>
<sequence length="393" mass="43776">MFTLVTSVNVKKKLHTYIPVSLPRRCASLHCVSTGRKAEHSGDVTAVLSGWRSQSVQRSTVPGDRHRNDSHFAMDTRLLIKALAFILLMVVGIPGNVFILLKFTYIKIIEKKLLPANIILMVLALSNLLVVFSRVIPQALNAIGIKDLLDDTECKLVLFTFRVSRAMSICVTSLLSCHQCVLVAPINRFWTYLKGKLSKNVTLIMLLLLAMNISLYPSTVLYGQAKSNYTSPYSLHLAYCDADFVTYISFLLNGLVSVIREIIFVGLMTLSSSYMVSILYYHGKNIKGMRSSERTQTKSAEHRASRAVILLVMLYVLLYGMDNSMWIYTLSLTAVSPELNDTRIFLAASYSALSPIAIIATNPKLLKGTPNFGRKNMSLIHKNGFMGFVNSVS</sequence>
<keyword evidence="7 11" id="KW-0297">G-protein coupled receptor</keyword>
<name>A0ABN9MM43_9NEOB</name>
<dbReference type="Proteomes" id="UP001176940">
    <property type="component" value="Unassembled WGS sequence"/>
</dbReference>
<proteinExistence type="inferred from homology"/>
<keyword evidence="4 11" id="KW-0589">Pheromone response</keyword>
<evidence type="ECO:0000256" key="5">
    <source>
        <dbReference type="ARBA" id="ARBA00022692"/>
    </source>
</evidence>
<dbReference type="PROSITE" id="PS50262">
    <property type="entry name" value="G_PROTEIN_RECEP_F1_2"/>
    <property type="match status" value="1"/>
</dbReference>
<keyword evidence="3 11" id="KW-1003">Cell membrane</keyword>
<accession>A0ABN9MM43</accession>
<feature type="transmembrane region" description="Helical" evidence="11">
    <location>
        <begin position="78"/>
        <end position="101"/>
    </location>
</feature>
<evidence type="ECO:0000256" key="8">
    <source>
        <dbReference type="ARBA" id="ARBA00023136"/>
    </source>
</evidence>
<keyword evidence="10 11" id="KW-0807">Transducer</keyword>
<evidence type="ECO:0000256" key="10">
    <source>
        <dbReference type="ARBA" id="ARBA00023224"/>
    </source>
</evidence>
<evidence type="ECO:0000256" key="3">
    <source>
        <dbReference type="ARBA" id="ARBA00022475"/>
    </source>
</evidence>
<feature type="transmembrane region" description="Helical" evidence="11">
    <location>
        <begin position="262"/>
        <end position="283"/>
    </location>
</feature>
<evidence type="ECO:0000256" key="11">
    <source>
        <dbReference type="RuleBase" id="RU364061"/>
    </source>
</evidence>
<protein>
    <recommendedName>
        <fullName evidence="11">Vomeronasal type-1 receptor</fullName>
    </recommendedName>
</protein>
<dbReference type="Pfam" id="PF03402">
    <property type="entry name" value="V1R"/>
    <property type="match status" value="1"/>
</dbReference>
<keyword evidence="6 11" id="KW-1133">Transmembrane helix</keyword>
<evidence type="ECO:0000256" key="2">
    <source>
        <dbReference type="ARBA" id="ARBA00010663"/>
    </source>
</evidence>
<dbReference type="PANTHER" id="PTHR24062">
    <property type="entry name" value="VOMERONASAL TYPE-1 RECEPTOR"/>
    <property type="match status" value="1"/>
</dbReference>
<evidence type="ECO:0000256" key="6">
    <source>
        <dbReference type="ARBA" id="ARBA00022989"/>
    </source>
</evidence>
<feature type="transmembrane region" description="Helical" evidence="11">
    <location>
        <begin position="202"/>
        <end position="225"/>
    </location>
</feature>
<dbReference type="InterPro" id="IPR017452">
    <property type="entry name" value="GPCR_Rhodpsn_7TM"/>
</dbReference>
<comment type="subcellular location">
    <subcellularLocation>
        <location evidence="1 11">Cell membrane</location>
        <topology evidence="1 11">Multi-pass membrane protein</topology>
    </subcellularLocation>
</comment>
<evidence type="ECO:0000256" key="1">
    <source>
        <dbReference type="ARBA" id="ARBA00004651"/>
    </source>
</evidence>
<comment type="similarity">
    <text evidence="2 11">Belongs to the G-protein coupled receptor 1 family.</text>
</comment>
<evidence type="ECO:0000313" key="13">
    <source>
        <dbReference type="EMBL" id="CAJ0967821.1"/>
    </source>
</evidence>
<keyword evidence="9 11" id="KW-0675">Receptor</keyword>
<dbReference type="EMBL" id="CAUEEQ010078630">
    <property type="protein sequence ID" value="CAJ0967821.1"/>
    <property type="molecule type" value="Genomic_DNA"/>
</dbReference>
<dbReference type="Gene3D" id="1.20.1070.10">
    <property type="entry name" value="Rhodopsin 7-helix transmembrane proteins"/>
    <property type="match status" value="1"/>
</dbReference>
<gene>
    <name evidence="13" type="ORF">RIMI_LOCUS22524100</name>
</gene>
<organism evidence="13 14">
    <name type="scientific">Ranitomeya imitator</name>
    <name type="common">mimic poison frog</name>
    <dbReference type="NCBI Taxonomy" id="111125"/>
    <lineage>
        <taxon>Eukaryota</taxon>
        <taxon>Metazoa</taxon>
        <taxon>Chordata</taxon>
        <taxon>Craniata</taxon>
        <taxon>Vertebrata</taxon>
        <taxon>Euteleostomi</taxon>
        <taxon>Amphibia</taxon>
        <taxon>Batrachia</taxon>
        <taxon>Anura</taxon>
        <taxon>Neobatrachia</taxon>
        <taxon>Hyloidea</taxon>
        <taxon>Dendrobatidae</taxon>
        <taxon>Dendrobatinae</taxon>
        <taxon>Ranitomeya</taxon>
    </lineage>
</organism>
<dbReference type="SUPFAM" id="SSF81321">
    <property type="entry name" value="Family A G protein-coupled receptor-like"/>
    <property type="match status" value="1"/>
</dbReference>
<evidence type="ECO:0000256" key="7">
    <source>
        <dbReference type="ARBA" id="ARBA00023040"/>
    </source>
</evidence>
<evidence type="ECO:0000313" key="14">
    <source>
        <dbReference type="Proteomes" id="UP001176940"/>
    </source>
</evidence>
<feature type="transmembrane region" description="Helical" evidence="11">
    <location>
        <begin position="344"/>
        <end position="366"/>
    </location>
</feature>
<keyword evidence="5 11" id="KW-0812">Transmembrane</keyword>
<dbReference type="InterPro" id="IPR004072">
    <property type="entry name" value="Vmron_rcpt_1"/>
</dbReference>
<feature type="transmembrane region" description="Helical" evidence="11">
    <location>
        <begin position="304"/>
        <end position="321"/>
    </location>
</feature>
<keyword evidence="14" id="KW-1185">Reference proteome</keyword>
<reference evidence="13" key="1">
    <citation type="submission" date="2023-07" db="EMBL/GenBank/DDBJ databases">
        <authorList>
            <person name="Stuckert A."/>
        </authorList>
    </citation>
    <scope>NUCLEOTIDE SEQUENCE</scope>
</reference>
<evidence type="ECO:0000256" key="9">
    <source>
        <dbReference type="ARBA" id="ARBA00023170"/>
    </source>
</evidence>
<feature type="domain" description="G-protein coupled receptors family 1 profile" evidence="12">
    <location>
        <begin position="95"/>
        <end position="358"/>
    </location>
</feature>
<evidence type="ECO:0000259" key="12">
    <source>
        <dbReference type="PROSITE" id="PS50262"/>
    </source>
</evidence>